<feature type="region of interest" description="Disordered" evidence="1">
    <location>
        <begin position="138"/>
        <end position="218"/>
    </location>
</feature>
<feature type="compositionally biased region" description="Low complexity" evidence="1">
    <location>
        <begin position="617"/>
        <end position="628"/>
    </location>
</feature>
<dbReference type="Pfam" id="PF10384">
    <property type="entry name" value="Scm3"/>
    <property type="match status" value="1"/>
</dbReference>
<evidence type="ECO:0000313" key="2">
    <source>
        <dbReference type="EMBL" id="KAK5992843.1"/>
    </source>
</evidence>
<feature type="region of interest" description="Disordered" evidence="1">
    <location>
        <begin position="439"/>
        <end position="465"/>
    </location>
</feature>
<feature type="compositionally biased region" description="Polar residues" evidence="1">
    <location>
        <begin position="893"/>
        <end position="902"/>
    </location>
</feature>
<feature type="compositionally biased region" description="Low complexity" evidence="1">
    <location>
        <begin position="777"/>
        <end position="789"/>
    </location>
</feature>
<dbReference type="PANTHER" id="PTHR15992:SF5">
    <property type="entry name" value="HOLLIDAY JUNCTION RECOGNITION PROTEIN"/>
    <property type="match status" value="1"/>
</dbReference>
<feature type="compositionally biased region" description="Basic and acidic residues" evidence="1">
    <location>
        <begin position="375"/>
        <end position="386"/>
    </location>
</feature>
<feature type="compositionally biased region" description="Polar residues" evidence="1">
    <location>
        <begin position="549"/>
        <end position="558"/>
    </location>
</feature>
<keyword evidence="3" id="KW-1185">Reference proteome</keyword>
<evidence type="ECO:0000313" key="3">
    <source>
        <dbReference type="Proteomes" id="UP001338125"/>
    </source>
</evidence>
<evidence type="ECO:0000256" key="1">
    <source>
        <dbReference type="SAM" id="MobiDB-lite"/>
    </source>
</evidence>
<feature type="compositionally biased region" description="Acidic residues" evidence="1">
    <location>
        <begin position="649"/>
        <end position="677"/>
    </location>
</feature>
<feature type="compositionally biased region" description="Basic and acidic residues" evidence="1">
    <location>
        <begin position="453"/>
        <end position="462"/>
    </location>
</feature>
<feature type="compositionally biased region" description="Basic residues" evidence="1">
    <location>
        <begin position="795"/>
        <end position="806"/>
    </location>
</feature>
<feature type="region of interest" description="Disordered" evidence="1">
    <location>
        <begin position="339"/>
        <end position="394"/>
    </location>
</feature>
<reference evidence="2 3" key="1">
    <citation type="submission" date="2024-01" db="EMBL/GenBank/DDBJ databases">
        <title>Complete genome of Cladobotryum mycophilum ATHUM6906.</title>
        <authorList>
            <person name="Christinaki A.C."/>
            <person name="Myridakis A.I."/>
            <person name="Kouvelis V.N."/>
        </authorList>
    </citation>
    <scope>NUCLEOTIDE SEQUENCE [LARGE SCALE GENOMIC DNA]</scope>
    <source>
        <strain evidence="2 3">ATHUM6906</strain>
    </source>
</reference>
<evidence type="ECO:0008006" key="4">
    <source>
        <dbReference type="Google" id="ProtNLM"/>
    </source>
</evidence>
<feature type="compositionally biased region" description="Acidic residues" evidence="1">
    <location>
        <begin position="61"/>
        <end position="70"/>
    </location>
</feature>
<proteinExistence type="predicted"/>
<feature type="compositionally biased region" description="Low complexity" evidence="1">
    <location>
        <begin position="732"/>
        <end position="741"/>
    </location>
</feature>
<dbReference type="EMBL" id="JAVFKD010000012">
    <property type="protein sequence ID" value="KAK5992843.1"/>
    <property type="molecule type" value="Genomic_DNA"/>
</dbReference>
<organism evidence="2 3">
    <name type="scientific">Cladobotryum mycophilum</name>
    <dbReference type="NCBI Taxonomy" id="491253"/>
    <lineage>
        <taxon>Eukaryota</taxon>
        <taxon>Fungi</taxon>
        <taxon>Dikarya</taxon>
        <taxon>Ascomycota</taxon>
        <taxon>Pezizomycotina</taxon>
        <taxon>Sordariomycetes</taxon>
        <taxon>Hypocreomycetidae</taxon>
        <taxon>Hypocreales</taxon>
        <taxon>Hypocreaceae</taxon>
        <taxon>Cladobotryum</taxon>
    </lineage>
</organism>
<protein>
    <recommendedName>
        <fullName evidence="4">Myb-like DNA-binding domain protein</fullName>
    </recommendedName>
</protein>
<feature type="compositionally biased region" description="Acidic residues" evidence="1">
    <location>
        <begin position="360"/>
        <end position="369"/>
    </location>
</feature>
<dbReference type="InterPro" id="IPR018465">
    <property type="entry name" value="Scm3/HJURP"/>
</dbReference>
<name>A0ABR0SL34_9HYPO</name>
<gene>
    <name evidence="2" type="ORF">PT974_06265</name>
</gene>
<feature type="compositionally biased region" description="Acidic residues" evidence="1">
    <location>
        <begin position="510"/>
        <end position="519"/>
    </location>
</feature>
<feature type="compositionally biased region" description="Acidic residues" evidence="1">
    <location>
        <begin position="187"/>
        <end position="200"/>
    </location>
</feature>
<feature type="compositionally biased region" description="Acidic residues" evidence="1">
    <location>
        <begin position="149"/>
        <end position="175"/>
    </location>
</feature>
<feature type="region of interest" description="Disordered" evidence="1">
    <location>
        <begin position="773"/>
        <end position="918"/>
    </location>
</feature>
<accession>A0ABR0SL34</accession>
<sequence length="1014" mass="111848">MTALLPQPPQSDLYRIIANLKIQPVRKLVANKHISFAHFRIDSMTSEPPSKRRRKGQSPMDDSDEEEDDDELVFQPFEIEAKRDPGYKFSIERAYSDHRFQATMAHIFDKYGRDFEGIGDEIDLMTGEIVVNNGHVRNMRNEGDVGNQLDEEEEEEEEEEEDEGILLEDLTDGEDNQGLQDNKADEDSGEQGAEDENEEDSVMHGHQTPHNSTALVPAAGFNTPAGTWGKQLPGLLLGGYGTSPFGFGTSPLEFGSPPFAFAASPFPTEPWDIPGSLSEPSWGYPPVQTPQSAFAGHRYKFKAQEGQSSIWAPRSRYKENEDEPLRSVFNMALGKHLARSKTKSRKSLPAPAASQRPTDNDEDDDDDEAILSGKPAKEKKQLEEKAPTLPSTTITMKTMMKICYMLAAQRGRKRKRNTTGNVATERDISEASFIGGELASEVETSAEQSDNPRAVEELGDRRRSGRMRKQVEFLNKISWAEALAERRSQKMRIEIPSVDPHSRNDYQTVETDDMAESEPDSLHEPTPSALIAKIDNTQKIVAKEVIPDSEQNSSQEFKSTQEKPSGLEQGQPAKSTKPKDADSACVLSDDEAPVVLSKRRGPGRPNKVDSSRPGPDPSASIAEPSAESETVDEDEQHHEVADLSTLPEAYDEDGETQEVGEEREETSPTNEEEDEIPECSTGDVQASYETNEDDDQHHEPDQPEDDSSNSTVDNGAITETEEILDPPPPYPSDAAPFSSSPTRALTRFTAEVSLSDKPVRLSREVRWLRTKAAAILSSSPSPRESLGSPDMSGSLRKRRGPGRPRKSVNIVKRPEPTDEQADSQQQDPPLPIPSEIPDSTQDTAEEAPVEITLPSPRRTASPAQAPKETPSRSPSKPTPLPLSQPSPLPNPTISLSTTNPQTPRHRHRLSTRAPSSRRSILSLLSDNEDDAEIDELGRNLAAMPKLLSSGNRTAAARRIWKSSARTTEVYHTPVKKRPHDPISPGSLIRTPGGSTRACGLDGYRCGRDFCFTCL</sequence>
<feature type="compositionally biased region" description="Pro residues" evidence="1">
    <location>
        <begin position="876"/>
        <end position="890"/>
    </location>
</feature>
<feature type="region of interest" description="Disordered" evidence="1">
    <location>
        <begin position="45"/>
        <end position="70"/>
    </location>
</feature>
<dbReference type="InterPro" id="IPR009072">
    <property type="entry name" value="Histone-fold"/>
</dbReference>
<dbReference type="PANTHER" id="PTHR15992">
    <property type="entry name" value="HOLLIDAY JUNCTION RECOGNITION PROTEIN"/>
    <property type="match status" value="1"/>
</dbReference>
<dbReference type="Proteomes" id="UP001338125">
    <property type="component" value="Unassembled WGS sequence"/>
</dbReference>
<comment type="caution">
    <text evidence="2">The sequence shown here is derived from an EMBL/GenBank/DDBJ whole genome shotgun (WGS) entry which is preliminary data.</text>
</comment>
<feature type="region of interest" description="Disordered" evidence="1">
    <location>
        <begin position="492"/>
        <end position="742"/>
    </location>
</feature>
<feature type="compositionally biased region" description="Polar residues" evidence="1">
    <location>
        <begin position="442"/>
        <end position="451"/>
    </location>
</feature>
<dbReference type="Gene3D" id="1.10.20.10">
    <property type="entry name" value="Histone, subunit A"/>
    <property type="match status" value="1"/>
</dbReference>